<feature type="binding site" evidence="11">
    <location>
        <position position="268"/>
    </location>
    <ligand>
        <name>NAD(+)</name>
        <dbReference type="ChEBI" id="CHEBI:57540"/>
    </ligand>
</feature>
<evidence type="ECO:0000256" key="6">
    <source>
        <dbReference type="ARBA" id="ARBA00023002"/>
    </source>
</evidence>
<dbReference type="EC" id="1.8.1.7" evidence="14"/>
<dbReference type="PRINTS" id="PR00411">
    <property type="entry name" value="PNDRDTASEI"/>
</dbReference>
<dbReference type="Proteomes" id="UP000662572">
    <property type="component" value="Unassembled WGS sequence"/>
</dbReference>
<dbReference type="InterPro" id="IPR012999">
    <property type="entry name" value="Pyr_OxRdtase_I_AS"/>
</dbReference>
<proteinExistence type="inferred from homology"/>
<evidence type="ECO:0000256" key="7">
    <source>
        <dbReference type="ARBA" id="ARBA00023157"/>
    </source>
</evidence>
<feature type="binding site" evidence="11">
    <location>
        <position position="51"/>
    </location>
    <ligand>
        <name>FAD</name>
        <dbReference type="ChEBI" id="CHEBI:57692"/>
    </ligand>
</feature>
<comment type="catalytic activity">
    <reaction evidence="9 14">
        <text>2 glutathione + NADP(+) = glutathione disulfide + NADPH + H(+)</text>
        <dbReference type="Rhea" id="RHEA:11740"/>
        <dbReference type="ChEBI" id="CHEBI:15378"/>
        <dbReference type="ChEBI" id="CHEBI:57783"/>
        <dbReference type="ChEBI" id="CHEBI:57925"/>
        <dbReference type="ChEBI" id="CHEBI:58297"/>
        <dbReference type="ChEBI" id="CHEBI:58349"/>
        <dbReference type="EC" id="1.8.1.7"/>
    </reaction>
</comment>
<comment type="cofactor">
    <cofactor evidence="11">
        <name>FAD</name>
        <dbReference type="ChEBI" id="CHEBI:57692"/>
    </cofactor>
    <text evidence="11">Binds 1 FAD per subunit.</text>
</comment>
<dbReference type="InterPro" id="IPR006324">
    <property type="entry name" value="GSHR"/>
</dbReference>
<evidence type="ECO:0000256" key="10">
    <source>
        <dbReference type="PIRSR" id="PIRSR000350-2"/>
    </source>
</evidence>
<dbReference type="FunFam" id="3.50.50.60:FF:000051">
    <property type="entry name" value="Glutathione reductase"/>
    <property type="match status" value="1"/>
</dbReference>
<keyword evidence="8 13" id="KW-0676">Redox-active center</keyword>
<sequence>MTYDYDLFVIGAGSGGVRAARLSANLGLKVAIAEEDRPGGTCVLRGCVPKKFMVYASEVPEQLKYARGFGWDIGDATFDWNAFKAANEKELTRLSQAYAGNLTRNGVEIIAAHAAFKDPHTLTLTPSDGSAPYEVTAKTILIAVGGWPFLPRHIEGVQEYAISSNEVFNLAEMPKSVIIVGGGYISVEFAGVLNGLGVDVTLVYRGEQILRGFDDEVRDHLAMEMQARGIKILTRADPVKLEKTPDGIRVHLNTDIDLMADQVLYASGRKPKTEGLNVEAAGCEIELHGAIKVDDYSRTCVDHIWAVGDVTNRMNLTPVAILEAVAFVETAFKNNPTTYDYENIPTAVFSQPQIGTVGLTEQQAIEAGIKFDVYTTRFRAMKTTFVGGETRVLMKLIVEQGSDVVLGCHMVGADSAEIIQMAGIAVKARLTKAQWDATCAVHPTAAEEFVTLKDKRV</sequence>
<dbReference type="InterPro" id="IPR046952">
    <property type="entry name" value="GSHR/TRXR-like"/>
</dbReference>
<dbReference type="GO" id="GO:0006749">
    <property type="term" value="P:glutathione metabolic process"/>
    <property type="evidence" value="ECO:0007669"/>
    <property type="project" value="InterPro"/>
</dbReference>
<dbReference type="NCBIfam" id="NF004776">
    <property type="entry name" value="PRK06116.1"/>
    <property type="match status" value="1"/>
</dbReference>
<dbReference type="PRINTS" id="PR00368">
    <property type="entry name" value="FADPNR"/>
</dbReference>
<dbReference type="PIRSF" id="PIRSF000350">
    <property type="entry name" value="Mercury_reductase_MerA"/>
    <property type="match status" value="1"/>
</dbReference>
<evidence type="ECO:0000256" key="4">
    <source>
        <dbReference type="ARBA" id="ARBA00022827"/>
    </source>
</evidence>
<dbReference type="GO" id="GO:0004362">
    <property type="term" value="F:glutathione-disulfide reductase (NADPH) activity"/>
    <property type="evidence" value="ECO:0007669"/>
    <property type="project" value="UniProtKB-EC"/>
</dbReference>
<accession>A0A918Q980</accession>
<dbReference type="PROSITE" id="PS00076">
    <property type="entry name" value="PYRIDINE_REDOX_1"/>
    <property type="match status" value="1"/>
</dbReference>
<name>A0A918Q980_9CAUL</name>
<keyword evidence="6 13" id="KW-0560">Oxidoreductase</keyword>
<evidence type="ECO:0000259" key="16">
    <source>
        <dbReference type="Pfam" id="PF07992"/>
    </source>
</evidence>
<evidence type="ECO:0000313" key="18">
    <source>
        <dbReference type="Proteomes" id="UP000662572"/>
    </source>
</evidence>
<feature type="binding site" evidence="11">
    <location>
        <position position="309"/>
    </location>
    <ligand>
        <name>FAD</name>
        <dbReference type="ChEBI" id="CHEBI:57692"/>
    </ligand>
</feature>
<dbReference type="PANTHER" id="PTHR42737">
    <property type="entry name" value="GLUTATHIONE REDUCTASE"/>
    <property type="match status" value="1"/>
</dbReference>
<evidence type="ECO:0000256" key="2">
    <source>
        <dbReference type="ARBA" id="ARBA00011738"/>
    </source>
</evidence>
<dbReference type="SUPFAM" id="SSF51905">
    <property type="entry name" value="FAD/NAD(P)-binding domain"/>
    <property type="match status" value="1"/>
</dbReference>
<gene>
    <name evidence="17" type="ORF">GCM10011273_23210</name>
</gene>
<evidence type="ECO:0000256" key="11">
    <source>
        <dbReference type="PIRSR" id="PIRSR000350-3"/>
    </source>
</evidence>
<dbReference type="InterPro" id="IPR023753">
    <property type="entry name" value="FAD/NAD-binding_dom"/>
</dbReference>
<dbReference type="AlphaFoldDB" id="A0A918Q980"/>
<dbReference type="GO" id="GO:0005829">
    <property type="term" value="C:cytosol"/>
    <property type="evidence" value="ECO:0007669"/>
    <property type="project" value="TreeGrafter"/>
</dbReference>
<dbReference type="InterPro" id="IPR036188">
    <property type="entry name" value="FAD/NAD-bd_sf"/>
</dbReference>
<dbReference type="SUPFAM" id="SSF55424">
    <property type="entry name" value="FAD/NAD-linked reductases, dimerisation (C-terminal) domain"/>
    <property type="match status" value="1"/>
</dbReference>
<feature type="binding site" evidence="11">
    <location>
        <begin position="181"/>
        <end position="188"/>
    </location>
    <ligand>
        <name>NAD(+)</name>
        <dbReference type="ChEBI" id="CHEBI:57540"/>
    </ligand>
</feature>
<keyword evidence="11" id="KW-0547">Nucleotide-binding</keyword>
<evidence type="ECO:0000256" key="3">
    <source>
        <dbReference type="ARBA" id="ARBA00022630"/>
    </source>
</evidence>
<dbReference type="InterPro" id="IPR016156">
    <property type="entry name" value="FAD/NAD-linked_Rdtase_dimer_sf"/>
</dbReference>
<dbReference type="GO" id="GO:0034599">
    <property type="term" value="P:cellular response to oxidative stress"/>
    <property type="evidence" value="ECO:0007669"/>
    <property type="project" value="TreeGrafter"/>
</dbReference>
<evidence type="ECO:0000313" key="17">
    <source>
        <dbReference type="EMBL" id="GGZ36253.1"/>
    </source>
</evidence>
<comment type="similarity">
    <text evidence="1 13">Belongs to the class-I pyridine nucleotide-disulfide oxidoreductase family.</text>
</comment>
<dbReference type="NCBIfam" id="TIGR01424">
    <property type="entry name" value="gluta_reduc_2"/>
    <property type="match status" value="1"/>
</dbReference>
<organism evidence="17 18">
    <name type="scientific">Asticcacaulis endophyticus</name>
    <dbReference type="NCBI Taxonomy" id="1395890"/>
    <lineage>
        <taxon>Bacteria</taxon>
        <taxon>Pseudomonadati</taxon>
        <taxon>Pseudomonadota</taxon>
        <taxon>Alphaproteobacteria</taxon>
        <taxon>Caulobacterales</taxon>
        <taxon>Caulobacteraceae</taxon>
        <taxon>Asticcacaulis</taxon>
    </lineage>
</organism>
<dbReference type="EMBL" id="BMZB01000003">
    <property type="protein sequence ID" value="GGZ36253.1"/>
    <property type="molecule type" value="Genomic_DNA"/>
</dbReference>
<dbReference type="Pfam" id="PF02852">
    <property type="entry name" value="Pyr_redox_dim"/>
    <property type="match status" value="1"/>
</dbReference>
<evidence type="ECO:0000259" key="15">
    <source>
        <dbReference type="Pfam" id="PF02852"/>
    </source>
</evidence>
<comment type="function">
    <text evidence="14">Catalyzes the reduction of glutathione disulfide (GSSG) to reduced glutathione (GSH).</text>
</comment>
<keyword evidence="3 13" id="KW-0285">Flavoprotein</keyword>
<feature type="domain" description="Pyridine nucleotide-disulphide oxidoreductase dimerisation" evidence="15">
    <location>
        <begin position="344"/>
        <end position="451"/>
    </location>
</feature>
<evidence type="ECO:0000256" key="9">
    <source>
        <dbReference type="ARBA" id="ARBA00049142"/>
    </source>
</evidence>
<evidence type="ECO:0000256" key="1">
    <source>
        <dbReference type="ARBA" id="ARBA00007532"/>
    </source>
</evidence>
<dbReference type="PANTHER" id="PTHR42737:SF2">
    <property type="entry name" value="GLUTATHIONE REDUCTASE"/>
    <property type="match status" value="1"/>
</dbReference>
<keyword evidence="4 11" id="KW-0274">FAD</keyword>
<dbReference type="GO" id="GO:0050661">
    <property type="term" value="F:NADP binding"/>
    <property type="evidence" value="ECO:0007669"/>
    <property type="project" value="InterPro"/>
</dbReference>
<dbReference type="RefSeq" id="WP_189486691.1">
    <property type="nucleotide sequence ID" value="NZ_BMZB01000003.1"/>
</dbReference>
<comment type="subunit">
    <text evidence="2">Homodimer.</text>
</comment>
<reference evidence="17" key="1">
    <citation type="journal article" date="2014" name="Int. J. Syst. Evol. Microbiol.">
        <title>Complete genome sequence of Corynebacterium casei LMG S-19264T (=DSM 44701T), isolated from a smear-ripened cheese.</title>
        <authorList>
            <consortium name="US DOE Joint Genome Institute (JGI-PGF)"/>
            <person name="Walter F."/>
            <person name="Albersmeier A."/>
            <person name="Kalinowski J."/>
            <person name="Ruckert C."/>
        </authorList>
    </citation>
    <scope>NUCLEOTIDE SEQUENCE</scope>
    <source>
        <strain evidence="17">KCTC 32296</strain>
    </source>
</reference>
<keyword evidence="5 14" id="KW-0521">NADP</keyword>
<keyword evidence="18" id="KW-1185">Reference proteome</keyword>
<dbReference type="Pfam" id="PF07992">
    <property type="entry name" value="Pyr_redox_2"/>
    <property type="match status" value="1"/>
</dbReference>
<dbReference type="InterPro" id="IPR004099">
    <property type="entry name" value="Pyr_nucl-diS_OxRdtase_dimer"/>
</dbReference>
<feature type="domain" description="FAD/NAD(P)-binding" evidence="16">
    <location>
        <begin position="5"/>
        <end position="323"/>
    </location>
</feature>
<dbReference type="GO" id="GO:0050660">
    <property type="term" value="F:flavin adenine dinucleotide binding"/>
    <property type="evidence" value="ECO:0007669"/>
    <property type="project" value="InterPro"/>
</dbReference>
<dbReference type="Gene3D" id="3.50.50.60">
    <property type="entry name" value="FAD/NAD(P)-binding domain"/>
    <property type="match status" value="2"/>
</dbReference>
<feature type="disulfide bond" description="Redox-active" evidence="12">
    <location>
        <begin position="42"/>
        <end position="47"/>
    </location>
</feature>
<evidence type="ECO:0000256" key="13">
    <source>
        <dbReference type="RuleBase" id="RU003691"/>
    </source>
</evidence>
<reference evidence="17" key="2">
    <citation type="submission" date="2020-09" db="EMBL/GenBank/DDBJ databases">
        <authorList>
            <person name="Sun Q."/>
            <person name="Kim S."/>
        </authorList>
    </citation>
    <scope>NUCLEOTIDE SEQUENCE</scope>
    <source>
        <strain evidence="17">KCTC 32296</strain>
    </source>
</reference>
<protein>
    <recommendedName>
        <fullName evidence="14">Glutathione reductase</fullName>
        <shortName evidence="14">GRase</shortName>
        <ecNumber evidence="14">1.8.1.7</ecNumber>
    </recommendedName>
</protein>
<evidence type="ECO:0000256" key="12">
    <source>
        <dbReference type="PIRSR" id="PIRSR000350-4"/>
    </source>
</evidence>
<keyword evidence="11" id="KW-0520">NAD</keyword>
<dbReference type="Gene3D" id="3.30.390.30">
    <property type="match status" value="1"/>
</dbReference>
<evidence type="ECO:0000256" key="8">
    <source>
        <dbReference type="ARBA" id="ARBA00023284"/>
    </source>
</evidence>
<dbReference type="GO" id="GO:0045454">
    <property type="term" value="P:cell redox homeostasis"/>
    <property type="evidence" value="ECO:0007669"/>
    <property type="project" value="InterPro"/>
</dbReference>
<feature type="active site" description="Proton acceptor" evidence="10">
    <location>
        <position position="442"/>
    </location>
</feature>
<evidence type="ECO:0000256" key="5">
    <source>
        <dbReference type="ARBA" id="ARBA00022857"/>
    </source>
</evidence>
<dbReference type="InterPro" id="IPR001100">
    <property type="entry name" value="Pyr_nuc-diS_OxRdtase"/>
</dbReference>
<keyword evidence="7" id="KW-1015">Disulfide bond</keyword>
<comment type="caution">
    <text evidence="17">The sequence shown here is derived from an EMBL/GenBank/DDBJ whole genome shotgun (WGS) entry which is preliminary data.</text>
</comment>
<evidence type="ECO:0000256" key="14">
    <source>
        <dbReference type="RuleBase" id="RU365040"/>
    </source>
</evidence>